<keyword evidence="2" id="KW-1185">Reference proteome</keyword>
<sequence length="63" mass="6831">MECTCHGTQSSDFQQECTCILAMASVPVQSWGKIYDPSTALKKGTIFADLDLPFYITGGESHA</sequence>
<reference evidence="1 2" key="1">
    <citation type="submission" date="2016-11" db="EMBL/GenBank/DDBJ databases">
        <authorList>
            <person name="Jaros S."/>
            <person name="Januszkiewicz K."/>
            <person name="Wedrychowicz H."/>
        </authorList>
    </citation>
    <scope>NUCLEOTIDE SEQUENCE [LARGE SCALE GENOMIC DNA]</scope>
    <source>
        <strain evidence="1 2">DSM 17459</strain>
    </source>
</reference>
<gene>
    <name evidence="1" type="ORF">SAMN02745158_04115</name>
</gene>
<dbReference type="Proteomes" id="UP000184245">
    <property type="component" value="Unassembled WGS sequence"/>
</dbReference>
<name>A0A1M5CFL5_9CLOT</name>
<protein>
    <submittedName>
        <fullName evidence="1">Spore coat associated protein JA (CotJA)</fullName>
    </submittedName>
</protein>
<organism evidence="1 2">
    <name type="scientific">Lactonifactor longoviformis DSM 17459</name>
    <dbReference type="NCBI Taxonomy" id="1122155"/>
    <lineage>
        <taxon>Bacteria</taxon>
        <taxon>Bacillati</taxon>
        <taxon>Bacillota</taxon>
        <taxon>Clostridia</taxon>
        <taxon>Eubacteriales</taxon>
        <taxon>Clostridiaceae</taxon>
        <taxon>Lactonifactor</taxon>
    </lineage>
</organism>
<dbReference type="RefSeq" id="WP_072854642.1">
    <property type="nucleotide sequence ID" value="NZ_FQVI01000039.1"/>
</dbReference>
<proteinExistence type="predicted"/>
<dbReference type="STRING" id="1122155.SAMN02745158_04115"/>
<dbReference type="AlphaFoldDB" id="A0A1M5CFL5"/>
<accession>A0A1M5CFL5</accession>
<evidence type="ECO:0000313" key="1">
    <source>
        <dbReference type="EMBL" id="SHF53212.1"/>
    </source>
</evidence>
<evidence type="ECO:0000313" key="2">
    <source>
        <dbReference type="Proteomes" id="UP000184245"/>
    </source>
</evidence>
<dbReference type="OrthoDB" id="9800571at2"/>
<dbReference type="InterPro" id="IPR020256">
    <property type="entry name" value="Spore_coat_CotJA"/>
</dbReference>
<dbReference type="Pfam" id="PF11007">
    <property type="entry name" value="CotJA"/>
    <property type="match status" value="1"/>
</dbReference>
<dbReference type="EMBL" id="FQVI01000039">
    <property type="protein sequence ID" value="SHF53212.1"/>
    <property type="molecule type" value="Genomic_DNA"/>
</dbReference>